<comment type="caution">
    <text evidence="3">The sequence shown here is derived from an EMBL/GenBank/DDBJ whole genome shotgun (WGS) entry which is preliminary data.</text>
</comment>
<gene>
    <name evidence="3" type="ORF">D9758_012070</name>
</gene>
<organism evidence="3 4">
    <name type="scientific">Tetrapyrgos nigripes</name>
    <dbReference type="NCBI Taxonomy" id="182062"/>
    <lineage>
        <taxon>Eukaryota</taxon>
        <taxon>Fungi</taxon>
        <taxon>Dikarya</taxon>
        <taxon>Basidiomycota</taxon>
        <taxon>Agaricomycotina</taxon>
        <taxon>Agaricomycetes</taxon>
        <taxon>Agaricomycetidae</taxon>
        <taxon>Agaricales</taxon>
        <taxon>Marasmiineae</taxon>
        <taxon>Marasmiaceae</taxon>
        <taxon>Tetrapyrgos</taxon>
    </lineage>
</organism>
<keyword evidence="2" id="KW-0472">Membrane</keyword>
<evidence type="ECO:0000313" key="3">
    <source>
        <dbReference type="EMBL" id="KAF5338787.1"/>
    </source>
</evidence>
<evidence type="ECO:0000256" key="1">
    <source>
        <dbReference type="SAM" id="MobiDB-lite"/>
    </source>
</evidence>
<keyword evidence="4" id="KW-1185">Reference proteome</keyword>
<keyword evidence="2" id="KW-0812">Transmembrane</keyword>
<dbReference type="AlphaFoldDB" id="A0A8H5FJE2"/>
<feature type="region of interest" description="Disordered" evidence="1">
    <location>
        <begin position="342"/>
        <end position="361"/>
    </location>
</feature>
<feature type="transmembrane region" description="Helical" evidence="2">
    <location>
        <begin position="368"/>
        <end position="390"/>
    </location>
</feature>
<proteinExistence type="predicted"/>
<keyword evidence="2" id="KW-1133">Transmembrane helix</keyword>
<evidence type="ECO:0000256" key="2">
    <source>
        <dbReference type="SAM" id="Phobius"/>
    </source>
</evidence>
<sequence>MTHRHNKTADMFDAVTIVVDDKDINNFGIGPANANLNQTLGYHDWETVEESPGAFSVFFNTGTLLNGPVGVSIWNLGGLKPPSSSKQVFRVEPAITPEANQTKHYPSPSTQCQFYNSSELYGSWSSPPEFDMYFEDNEGLVVDYVLIQVSNLTDLRGQTILVDDSNPEIHWHGNWAEKRDYFLEAPDLLAGGASVSETFPKAQPHGNGTHTSMAEGDSFTFSFQVNKFSGYVQDGRLAAGTSILVSGINPLLPGTELAMNFTIDTNSTQKNFLFETSPDADNSGTPHFVYFRNDALEEAITQLQSGNVSAIIDYLTYKPSFATLVDSDKPIFSSPADAAPMTTIPASSGSPSATSSEPSSANGLARSAVGGIAAGGVVFLSVLVGVIWFIQRIRGRRSLQKCSNSKLIYPYTLHSPVNFRPMKEGTGGLNTVPALSTMPQEADGAPATKRAAGSRST</sequence>
<name>A0A8H5FJE2_9AGAR</name>
<feature type="region of interest" description="Disordered" evidence="1">
    <location>
        <begin position="436"/>
        <end position="457"/>
    </location>
</feature>
<dbReference type="EMBL" id="JAACJM010000191">
    <property type="protein sequence ID" value="KAF5338787.1"/>
    <property type="molecule type" value="Genomic_DNA"/>
</dbReference>
<dbReference type="OrthoDB" id="2756615at2759"/>
<protein>
    <submittedName>
        <fullName evidence="3">Uncharacterized protein</fullName>
    </submittedName>
</protein>
<reference evidence="3 4" key="1">
    <citation type="journal article" date="2020" name="ISME J.">
        <title>Uncovering the hidden diversity of litter-decomposition mechanisms in mushroom-forming fungi.</title>
        <authorList>
            <person name="Floudas D."/>
            <person name="Bentzer J."/>
            <person name="Ahren D."/>
            <person name="Johansson T."/>
            <person name="Persson P."/>
            <person name="Tunlid A."/>
        </authorList>
    </citation>
    <scope>NUCLEOTIDE SEQUENCE [LARGE SCALE GENOMIC DNA]</scope>
    <source>
        <strain evidence="3 4">CBS 291.85</strain>
    </source>
</reference>
<dbReference type="Proteomes" id="UP000559256">
    <property type="component" value="Unassembled WGS sequence"/>
</dbReference>
<accession>A0A8H5FJE2</accession>
<evidence type="ECO:0000313" key="4">
    <source>
        <dbReference type="Proteomes" id="UP000559256"/>
    </source>
</evidence>